<accession>A0A1U7CS85</accession>
<name>A0A1U7CS85_9BACT</name>
<dbReference type="InterPro" id="IPR036866">
    <property type="entry name" value="RibonucZ/Hydroxyglut_hydro"/>
</dbReference>
<dbReference type="SMART" id="SM00849">
    <property type="entry name" value="Lactamase_B"/>
    <property type="match status" value="1"/>
</dbReference>
<keyword evidence="4" id="KW-1185">Reference proteome</keyword>
<dbReference type="Proteomes" id="UP000186309">
    <property type="component" value="Chromosome"/>
</dbReference>
<reference evidence="4" key="1">
    <citation type="submission" date="2016-12" db="EMBL/GenBank/DDBJ databases">
        <title>Comparative genomics of four Isosphaeraceae planctomycetes: a common pool of plasmids and glycoside hydrolase genes.</title>
        <authorList>
            <person name="Ivanova A."/>
        </authorList>
    </citation>
    <scope>NUCLEOTIDE SEQUENCE [LARGE SCALE GENOMIC DNA]</scope>
    <source>
        <strain evidence="4">PX4</strain>
    </source>
</reference>
<evidence type="ECO:0000259" key="2">
    <source>
        <dbReference type="SMART" id="SM00849"/>
    </source>
</evidence>
<dbReference type="PANTHER" id="PTHR36839">
    <property type="entry name" value="METALLO-BETA-LACTAMASE FAMILY PROTEIN (AFU_ORTHOLOGUE AFUA_5G12770)"/>
    <property type="match status" value="1"/>
</dbReference>
<evidence type="ECO:0000313" key="4">
    <source>
        <dbReference type="Proteomes" id="UP000186309"/>
    </source>
</evidence>
<dbReference type="EMBL" id="CP019082">
    <property type="protein sequence ID" value="APW61756.1"/>
    <property type="molecule type" value="Genomic_DNA"/>
</dbReference>
<dbReference type="STRING" id="1387353.BSF38_03284"/>
<organism evidence="3 4">
    <name type="scientific">Paludisphaera borealis</name>
    <dbReference type="NCBI Taxonomy" id="1387353"/>
    <lineage>
        <taxon>Bacteria</taxon>
        <taxon>Pseudomonadati</taxon>
        <taxon>Planctomycetota</taxon>
        <taxon>Planctomycetia</taxon>
        <taxon>Isosphaerales</taxon>
        <taxon>Isosphaeraceae</taxon>
        <taxon>Paludisphaera</taxon>
    </lineage>
</organism>
<proteinExistence type="predicted"/>
<protein>
    <recommendedName>
        <fullName evidence="2">Metallo-beta-lactamase domain-containing protein</fullName>
    </recommendedName>
</protein>
<dbReference type="SUPFAM" id="SSF56281">
    <property type="entry name" value="Metallo-hydrolase/oxidoreductase"/>
    <property type="match status" value="1"/>
</dbReference>
<keyword evidence="1" id="KW-0732">Signal</keyword>
<evidence type="ECO:0000256" key="1">
    <source>
        <dbReference type="SAM" id="SignalP"/>
    </source>
</evidence>
<sequence length="297" mass="32881">MRKTSLAAAAIGSLASATSAEAAREGTAFLCVTCGMQYPESAKPPESCPVCEDERQYVPPEGQQWTTLEQLHKTHKNTIKQEEENLYSINVSPKIGIGQRAFLIRTPKGNVLWDCQPLIDDATVSRINELGGIAEIAISHPHYYTTMIEWSRAFGGAPIHIHEAERKWVMRPDPCVKFWEGEKKTIFGDLPLIRTGGHFEGYQVLHWPAGAGGKGALMAGDQPQICMDPKQVSFMWSYPNFIPLNAPTIRHVMECLDPLAYDRIYGAFVVRGKGVVPTGGKQVVQRSADRYLKAIQG</sequence>
<dbReference type="AlphaFoldDB" id="A0A1U7CS85"/>
<dbReference type="InterPro" id="IPR001279">
    <property type="entry name" value="Metallo-B-lactamas"/>
</dbReference>
<feature type="chain" id="PRO_5012233939" description="Metallo-beta-lactamase domain-containing protein" evidence="1">
    <location>
        <begin position="23"/>
        <end position="297"/>
    </location>
</feature>
<feature type="signal peptide" evidence="1">
    <location>
        <begin position="1"/>
        <end position="22"/>
    </location>
</feature>
<evidence type="ECO:0000313" key="3">
    <source>
        <dbReference type="EMBL" id="APW61756.1"/>
    </source>
</evidence>
<dbReference type="PANTHER" id="PTHR36839:SF1">
    <property type="entry name" value="METALLO-BETA-LACTAMASE FAMILY PROTEIN (AFU_ORTHOLOGUE AFUA_5G12770)"/>
    <property type="match status" value="1"/>
</dbReference>
<feature type="domain" description="Metallo-beta-lactamase" evidence="2">
    <location>
        <begin position="98"/>
        <end position="256"/>
    </location>
</feature>
<dbReference type="Gene3D" id="3.60.15.10">
    <property type="entry name" value="Ribonuclease Z/Hydroxyacylglutathione hydrolase-like"/>
    <property type="match status" value="1"/>
</dbReference>
<dbReference type="KEGG" id="pbor:BSF38_03284"/>
<dbReference type="RefSeq" id="WP_237170487.1">
    <property type="nucleotide sequence ID" value="NZ_CP019082.1"/>
</dbReference>
<gene>
    <name evidence="3" type="ORF">BSF38_03284</name>
</gene>